<dbReference type="GO" id="GO:0051301">
    <property type="term" value="P:cell division"/>
    <property type="evidence" value="ECO:0007669"/>
    <property type="project" value="UniProtKB-KW"/>
</dbReference>
<dbReference type="InterPro" id="IPR036615">
    <property type="entry name" value="Mur_ligase_C_dom_sf"/>
</dbReference>
<organism evidence="22 23">
    <name type="scientific">Paenibacillus herberti</name>
    <dbReference type="NCBI Taxonomy" id="1619309"/>
    <lineage>
        <taxon>Bacteria</taxon>
        <taxon>Bacillati</taxon>
        <taxon>Bacillota</taxon>
        <taxon>Bacilli</taxon>
        <taxon>Bacillales</taxon>
        <taxon>Paenibacillaceae</taxon>
        <taxon>Paenibacillus</taxon>
    </lineage>
</organism>
<dbReference type="InterPro" id="IPR036565">
    <property type="entry name" value="Mur-like_cat_sf"/>
</dbReference>
<keyword evidence="12 17" id="KW-0573">Peptidoglycan synthesis</keyword>
<dbReference type="InterPro" id="IPR013221">
    <property type="entry name" value="Mur_ligase_cen"/>
</dbReference>
<evidence type="ECO:0000256" key="19">
    <source>
        <dbReference type="SAM" id="MobiDB-lite"/>
    </source>
</evidence>
<keyword evidence="9 17" id="KW-0547">Nucleotide-binding</keyword>
<evidence type="ECO:0000256" key="10">
    <source>
        <dbReference type="ARBA" id="ARBA00022840"/>
    </source>
</evidence>
<dbReference type="GO" id="GO:0005737">
    <property type="term" value="C:cytoplasm"/>
    <property type="evidence" value="ECO:0007669"/>
    <property type="project" value="UniProtKB-SubCell"/>
</dbReference>
<evidence type="ECO:0000256" key="2">
    <source>
        <dbReference type="ARBA" id="ARBA00004496"/>
    </source>
</evidence>
<dbReference type="GO" id="GO:0071555">
    <property type="term" value="P:cell wall organization"/>
    <property type="evidence" value="ECO:0007669"/>
    <property type="project" value="UniProtKB-KW"/>
</dbReference>
<evidence type="ECO:0000256" key="13">
    <source>
        <dbReference type="ARBA" id="ARBA00023316"/>
    </source>
</evidence>
<dbReference type="PANTHER" id="PTHR43692:SF1">
    <property type="entry name" value="UDP-N-ACETYLMURAMOYLALANINE--D-GLUTAMATE LIGASE"/>
    <property type="match status" value="1"/>
</dbReference>
<evidence type="ECO:0000256" key="7">
    <source>
        <dbReference type="ARBA" id="ARBA00022490"/>
    </source>
</evidence>
<dbReference type="EMBL" id="NMUQ01000001">
    <property type="protein sequence ID" value="OXM15682.1"/>
    <property type="molecule type" value="Genomic_DNA"/>
</dbReference>
<sequence length="504" mass="52655">MEHPTLYRGRKIVVLGLARSGVAVAKLFHRLGAEVVVNDRKSREESPEAAELEQLGVEVICGGHPQNLVGSTTSLLVKNPGIPYSAPPVAAALALGVEVVTEVEVAGHLSAAPIIGITGSNGKTTTTTWIGEMLGAAGLKPIVAGNIGRPLCEAAEEASADNILVAELSSFQLKGTSSFRPRVALLLNVAETHLDYHGSMEDYVASKAKLFDHQTEEDTAVLNADDPFCVGIAAKLRSRKLPFSLTQRLDSGVFIDPPYAPLGGELDAGATASTDANTERRDGAAGGGGQQGAATDEPERRIVYRDASGEEHILLPVAELGIPGRHNAANALAAAAACLAIGAEPEALAAPLREFNAVEHRLEFVREAGGVRYYNDSKATNPTATTMAVGSLQGPIVLIAGGLDRGSDYMELLPLFKSRLKGLVLLGQTRHKLAHVAELAGMSAVRIVDAGDDAESTISAAVREAAALAAPGDAVLLSPACASWDMFPSYEVRGCMFKDSAHTL</sequence>
<evidence type="ECO:0000256" key="5">
    <source>
        <dbReference type="ARBA" id="ARBA00012212"/>
    </source>
</evidence>
<evidence type="ECO:0000256" key="8">
    <source>
        <dbReference type="ARBA" id="ARBA00022598"/>
    </source>
</evidence>
<comment type="similarity">
    <text evidence="4 17">Belongs to the MurCDEF family.</text>
</comment>
<comment type="caution">
    <text evidence="22">The sequence shown here is derived from an EMBL/GenBank/DDBJ whole genome shotgun (WGS) entry which is preliminary data.</text>
</comment>
<gene>
    <name evidence="17 22" type="primary">murD</name>
    <name evidence="22" type="ORF">CGZ75_02830</name>
</gene>
<evidence type="ECO:0000313" key="22">
    <source>
        <dbReference type="EMBL" id="OXM15682.1"/>
    </source>
</evidence>
<keyword evidence="17 18" id="KW-0131">Cell cycle</keyword>
<dbReference type="RefSeq" id="WP_089522775.1">
    <property type="nucleotide sequence ID" value="NZ_NMUQ01000001.1"/>
</dbReference>
<feature type="domain" description="Mur ligase C-terminal" evidence="20">
    <location>
        <begin position="360"/>
        <end position="481"/>
    </location>
</feature>
<evidence type="ECO:0000256" key="1">
    <source>
        <dbReference type="ARBA" id="ARBA00002734"/>
    </source>
</evidence>
<comment type="subcellular location">
    <subcellularLocation>
        <location evidence="2 17 18">Cytoplasm</location>
    </subcellularLocation>
</comment>
<accession>A0A229P0B8</accession>
<evidence type="ECO:0000256" key="12">
    <source>
        <dbReference type="ARBA" id="ARBA00022984"/>
    </source>
</evidence>
<evidence type="ECO:0000256" key="15">
    <source>
        <dbReference type="ARBA" id="ARBA00032324"/>
    </source>
</evidence>
<name>A0A229P0B8_9BACL</name>
<dbReference type="GO" id="GO:0005524">
    <property type="term" value="F:ATP binding"/>
    <property type="evidence" value="ECO:0007669"/>
    <property type="project" value="UniProtKB-UniRule"/>
</dbReference>
<evidence type="ECO:0000256" key="9">
    <source>
        <dbReference type="ARBA" id="ARBA00022741"/>
    </source>
</evidence>
<comment type="function">
    <text evidence="1 17 18">Cell wall formation. Catalyzes the addition of glutamate to the nucleotide precursor UDP-N-acetylmuramoyl-L-alanine (UMA).</text>
</comment>
<evidence type="ECO:0000259" key="20">
    <source>
        <dbReference type="Pfam" id="PF02875"/>
    </source>
</evidence>
<dbReference type="InterPro" id="IPR005762">
    <property type="entry name" value="MurD"/>
</dbReference>
<dbReference type="UniPathway" id="UPA00219"/>
<dbReference type="GO" id="GO:0008360">
    <property type="term" value="P:regulation of cell shape"/>
    <property type="evidence" value="ECO:0007669"/>
    <property type="project" value="UniProtKB-KW"/>
</dbReference>
<dbReference type="SUPFAM" id="SSF51984">
    <property type="entry name" value="MurCD N-terminal domain"/>
    <property type="match status" value="1"/>
</dbReference>
<dbReference type="Pfam" id="PF02875">
    <property type="entry name" value="Mur_ligase_C"/>
    <property type="match status" value="1"/>
</dbReference>
<dbReference type="Gene3D" id="3.40.1190.10">
    <property type="entry name" value="Mur-like, catalytic domain"/>
    <property type="match status" value="1"/>
</dbReference>
<keyword evidence="17 18" id="KW-0132">Cell division</keyword>
<keyword evidence="23" id="KW-1185">Reference proteome</keyword>
<evidence type="ECO:0000256" key="11">
    <source>
        <dbReference type="ARBA" id="ARBA00022960"/>
    </source>
</evidence>
<evidence type="ECO:0000256" key="17">
    <source>
        <dbReference type="HAMAP-Rule" id="MF_00639"/>
    </source>
</evidence>
<comment type="catalytic activity">
    <reaction evidence="16 17 18">
        <text>UDP-N-acetyl-alpha-D-muramoyl-L-alanine + D-glutamate + ATP = UDP-N-acetyl-alpha-D-muramoyl-L-alanyl-D-glutamate + ADP + phosphate + H(+)</text>
        <dbReference type="Rhea" id="RHEA:16429"/>
        <dbReference type="ChEBI" id="CHEBI:15378"/>
        <dbReference type="ChEBI" id="CHEBI:29986"/>
        <dbReference type="ChEBI" id="CHEBI:30616"/>
        <dbReference type="ChEBI" id="CHEBI:43474"/>
        <dbReference type="ChEBI" id="CHEBI:83898"/>
        <dbReference type="ChEBI" id="CHEBI:83900"/>
        <dbReference type="ChEBI" id="CHEBI:456216"/>
        <dbReference type="EC" id="6.3.2.9"/>
    </reaction>
</comment>
<evidence type="ECO:0000256" key="18">
    <source>
        <dbReference type="RuleBase" id="RU003664"/>
    </source>
</evidence>
<dbReference type="Pfam" id="PF08245">
    <property type="entry name" value="Mur_ligase_M"/>
    <property type="match status" value="1"/>
</dbReference>
<dbReference type="Gene3D" id="3.40.50.720">
    <property type="entry name" value="NAD(P)-binding Rossmann-like Domain"/>
    <property type="match status" value="1"/>
</dbReference>
<dbReference type="SUPFAM" id="SSF53623">
    <property type="entry name" value="MurD-like peptide ligases, catalytic domain"/>
    <property type="match status" value="1"/>
</dbReference>
<feature type="domain" description="Mur ligase central" evidence="21">
    <location>
        <begin position="117"/>
        <end position="247"/>
    </location>
</feature>
<keyword evidence="7 17" id="KW-0963">Cytoplasm</keyword>
<evidence type="ECO:0000256" key="6">
    <source>
        <dbReference type="ARBA" id="ARBA00015655"/>
    </source>
</evidence>
<dbReference type="GO" id="GO:0008764">
    <property type="term" value="F:UDP-N-acetylmuramoylalanine-D-glutamate ligase activity"/>
    <property type="evidence" value="ECO:0007669"/>
    <property type="project" value="UniProtKB-UniRule"/>
</dbReference>
<dbReference type="SUPFAM" id="SSF53244">
    <property type="entry name" value="MurD-like peptide ligases, peptide-binding domain"/>
    <property type="match status" value="1"/>
</dbReference>
<dbReference type="InterPro" id="IPR004101">
    <property type="entry name" value="Mur_ligase_C"/>
</dbReference>
<evidence type="ECO:0000313" key="23">
    <source>
        <dbReference type="Proteomes" id="UP000215145"/>
    </source>
</evidence>
<feature type="binding site" evidence="17">
    <location>
        <begin position="119"/>
        <end position="125"/>
    </location>
    <ligand>
        <name>ATP</name>
        <dbReference type="ChEBI" id="CHEBI:30616"/>
    </ligand>
</feature>
<reference evidence="22 23" key="1">
    <citation type="submission" date="2017-07" db="EMBL/GenBank/DDBJ databases">
        <title>Paenibacillus herberti R33 genome sequencing and assembly.</title>
        <authorList>
            <person name="Su W."/>
        </authorList>
    </citation>
    <scope>NUCLEOTIDE SEQUENCE [LARGE SCALE GENOMIC DNA]</scope>
    <source>
        <strain evidence="22 23">R33</strain>
    </source>
</reference>
<comment type="pathway">
    <text evidence="3 17 18">Cell wall biogenesis; peptidoglycan biosynthesis.</text>
</comment>
<dbReference type="OrthoDB" id="9809796at2"/>
<evidence type="ECO:0000256" key="4">
    <source>
        <dbReference type="ARBA" id="ARBA00010416"/>
    </source>
</evidence>
<dbReference type="PANTHER" id="PTHR43692">
    <property type="entry name" value="UDP-N-ACETYLMURAMOYLALANINE--D-GLUTAMATE LIGASE"/>
    <property type="match status" value="1"/>
</dbReference>
<protein>
    <recommendedName>
        <fullName evidence="6 17">UDP-N-acetylmuramoylalanine--D-glutamate ligase</fullName>
        <ecNumber evidence="5 17">6.3.2.9</ecNumber>
    </recommendedName>
    <alternativeName>
        <fullName evidence="15 17">D-glutamic acid-adding enzyme</fullName>
    </alternativeName>
    <alternativeName>
        <fullName evidence="14 17">UDP-N-acetylmuramoyl-L-alanyl-D-glutamate synthetase</fullName>
    </alternativeName>
</protein>
<dbReference type="Proteomes" id="UP000215145">
    <property type="component" value="Unassembled WGS sequence"/>
</dbReference>
<dbReference type="Pfam" id="PF21799">
    <property type="entry name" value="MurD-like_N"/>
    <property type="match status" value="1"/>
</dbReference>
<evidence type="ECO:0000256" key="16">
    <source>
        <dbReference type="ARBA" id="ARBA00047632"/>
    </source>
</evidence>
<proteinExistence type="inferred from homology"/>
<keyword evidence="11 17" id="KW-0133">Cell shape</keyword>
<dbReference type="Gene3D" id="3.90.190.20">
    <property type="entry name" value="Mur ligase, C-terminal domain"/>
    <property type="match status" value="1"/>
</dbReference>
<keyword evidence="13 17" id="KW-0961">Cell wall biogenesis/degradation</keyword>
<evidence type="ECO:0000256" key="14">
    <source>
        <dbReference type="ARBA" id="ARBA00030398"/>
    </source>
</evidence>
<dbReference type="HAMAP" id="MF_00639">
    <property type="entry name" value="MurD"/>
    <property type="match status" value="1"/>
</dbReference>
<evidence type="ECO:0000256" key="3">
    <source>
        <dbReference type="ARBA" id="ARBA00004752"/>
    </source>
</evidence>
<dbReference type="GO" id="GO:0009252">
    <property type="term" value="P:peptidoglycan biosynthetic process"/>
    <property type="evidence" value="ECO:0007669"/>
    <property type="project" value="UniProtKB-UniRule"/>
</dbReference>
<dbReference type="EC" id="6.3.2.9" evidence="5 17"/>
<dbReference type="AlphaFoldDB" id="A0A229P0B8"/>
<evidence type="ECO:0000259" key="21">
    <source>
        <dbReference type="Pfam" id="PF08245"/>
    </source>
</evidence>
<feature type="region of interest" description="Disordered" evidence="19">
    <location>
        <begin position="265"/>
        <end position="299"/>
    </location>
</feature>
<keyword evidence="10 17" id="KW-0067">ATP-binding</keyword>
<dbReference type="NCBIfam" id="TIGR01087">
    <property type="entry name" value="murD"/>
    <property type="match status" value="1"/>
</dbReference>
<keyword evidence="8 17" id="KW-0436">Ligase</keyword>